<sequence length="534" mass="57041">MIKIFKSSIFNLPAMAALITLVMVACQKKDFVQPEGTLNSDEYVYNVALKSFQPQAAVSGNINATIDMEVIYYYLQREGKQDTLIQVDFPPAENSRDYRFEIKAVSWAGIDLSAVQGLKLLCVQDNNASFEKIIKISYFDPNAPVVTGLPDKMTPAINGNTAITAKATSETGLSKIYISDNRSGNFEVLDSIAGNGAKEVAINYNYTYGDGAGQLKVTAVDIYGLKTETLVQFVNIPFKPVITFSTDALMAALPDGTPEISGTLKSYTPLNAVTVYAIAGNVETMQGTVTPVLTGSTANEYNYTFNYTSFGYNASVTACKVVAKDAGNSENAASVPVTILPYYHWKNLTMMAQGLTGTNSTSCFFTGELSAPVVGPCEVINDASYNTRVDFAIFCNSTPLIAFNNPANISSGTLSTFKCSGTSWAPPTPTSTTLKKTQFRVLGTGSAESNIKTKFNDNSITELNDAFFTGVAAPTANAPNSTTFTTSSLIWAKVTPAGGTGATKNILIKVNAVNVVAVPSQGTSTLTIDIMKEQ</sequence>
<evidence type="ECO:0008006" key="4">
    <source>
        <dbReference type="Google" id="ProtNLM"/>
    </source>
</evidence>
<dbReference type="Proteomes" id="UP000192276">
    <property type="component" value="Unassembled WGS sequence"/>
</dbReference>
<reference evidence="3" key="1">
    <citation type="submission" date="2016-04" db="EMBL/GenBank/DDBJ databases">
        <authorList>
            <person name="Chen L."/>
            <person name="Zhuang W."/>
            <person name="Wang G."/>
        </authorList>
    </citation>
    <scope>NUCLEOTIDE SEQUENCE [LARGE SCALE GENOMIC DNA]</scope>
    <source>
        <strain evidence="3">208</strain>
    </source>
</reference>
<dbReference type="PROSITE" id="PS51257">
    <property type="entry name" value="PROKAR_LIPOPROTEIN"/>
    <property type="match status" value="1"/>
</dbReference>
<evidence type="ECO:0000313" key="3">
    <source>
        <dbReference type="Proteomes" id="UP000192276"/>
    </source>
</evidence>
<feature type="signal peptide" evidence="1">
    <location>
        <begin position="1"/>
        <end position="16"/>
    </location>
</feature>
<comment type="caution">
    <text evidence="2">The sequence shown here is derived from an EMBL/GenBank/DDBJ whole genome shotgun (WGS) entry which is preliminary data.</text>
</comment>
<dbReference type="STRING" id="550983.A4R26_23895"/>
<proteinExistence type="predicted"/>
<dbReference type="RefSeq" id="WP_081167072.1">
    <property type="nucleotide sequence ID" value="NZ_LWBP01000191.1"/>
</dbReference>
<gene>
    <name evidence="2" type="ORF">A4R26_23895</name>
</gene>
<organism evidence="2 3">
    <name type="scientific">Niastella populi</name>
    <dbReference type="NCBI Taxonomy" id="550983"/>
    <lineage>
        <taxon>Bacteria</taxon>
        <taxon>Pseudomonadati</taxon>
        <taxon>Bacteroidota</taxon>
        <taxon>Chitinophagia</taxon>
        <taxon>Chitinophagales</taxon>
        <taxon>Chitinophagaceae</taxon>
        <taxon>Niastella</taxon>
    </lineage>
</organism>
<evidence type="ECO:0000256" key="1">
    <source>
        <dbReference type="SAM" id="SignalP"/>
    </source>
</evidence>
<dbReference type="EMBL" id="LWBP01000191">
    <property type="protein sequence ID" value="OQP57572.1"/>
    <property type="molecule type" value="Genomic_DNA"/>
</dbReference>
<keyword evidence="1" id="KW-0732">Signal</keyword>
<accession>A0A1V9FGU2</accession>
<keyword evidence="3" id="KW-1185">Reference proteome</keyword>
<feature type="chain" id="PRO_5012076816" description="DUF5018 domain-containing protein" evidence="1">
    <location>
        <begin position="17"/>
        <end position="534"/>
    </location>
</feature>
<name>A0A1V9FGU2_9BACT</name>
<protein>
    <recommendedName>
        <fullName evidence="4">DUF5018 domain-containing protein</fullName>
    </recommendedName>
</protein>
<evidence type="ECO:0000313" key="2">
    <source>
        <dbReference type="EMBL" id="OQP57572.1"/>
    </source>
</evidence>
<dbReference type="AlphaFoldDB" id="A0A1V9FGU2"/>
<dbReference type="OrthoDB" id="617981at2"/>